<reference evidence="1" key="1">
    <citation type="submission" date="2013-07" db="EMBL/GenBank/DDBJ databases">
        <title>Sub-species coevolution in mutualistic symbiosis.</title>
        <authorList>
            <person name="Murfin K."/>
            <person name="Klassen J."/>
            <person name="Lee M."/>
            <person name="Forst S."/>
            <person name="Stock P."/>
            <person name="Goodrich-Blair H."/>
        </authorList>
    </citation>
    <scope>NUCLEOTIDE SEQUENCE [LARGE SCALE GENOMIC DNA]</scope>
    <source>
        <strain evidence="1">Intermedium</strain>
    </source>
</reference>
<dbReference type="Proteomes" id="UP000028480">
    <property type="component" value="Unassembled WGS sequence"/>
</dbReference>
<organism evidence="1">
    <name type="scientific">Xenorhabdus bovienii str. Intermedium</name>
    <dbReference type="NCBI Taxonomy" id="1379677"/>
    <lineage>
        <taxon>Bacteria</taxon>
        <taxon>Pseudomonadati</taxon>
        <taxon>Pseudomonadota</taxon>
        <taxon>Gammaproteobacteria</taxon>
        <taxon>Enterobacterales</taxon>
        <taxon>Morganellaceae</taxon>
        <taxon>Xenorhabdus</taxon>
    </lineage>
</organism>
<proteinExistence type="predicted"/>
<evidence type="ECO:0000313" key="1">
    <source>
        <dbReference type="EMBL" id="CDH34623.1"/>
    </source>
</evidence>
<protein>
    <submittedName>
        <fullName evidence="1">Uncharacterized protein</fullName>
    </submittedName>
</protein>
<name>A0A077QMS0_XENBV</name>
<gene>
    <name evidence="1" type="ORF">XBI1_370002</name>
</gene>
<dbReference type="EMBL" id="CBTB010000243">
    <property type="protein sequence ID" value="CDH34623.1"/>
    <property type="molecule type" value="Genomic_DNA"/>
</dbReference>
<accession>A0A077QMS0</accession>
<sequence length="224" mass="26484">MTHNQIPIVQISRGDLIYGLSKERVAYTKKHKPFRFVNMDFHAKEYDFIPTNIDQYVMPFERVINAGSAARRDFNMNLPKKRPFRDNFKTHMEKHLKYSTAAAEDPLSKYSTTHYSRKCKGGLSWIVTDNDPIAQKLKIHFILDGIDMKSVVKKESYISDKTSITAHELRWIYRNRNNPKVKQKIHFWLDGEPSMPPWERPESRELWKEYIPTGELPQTEITRL</sequence>
<dbReference type="HOGENOM" id="CLU_1293934_0_0_6"/>
<dbReference type="AlphaFoldDB" id="A0A077QMS0"/>
<dbReference type="RefSeq" id="WP_038181083.1">
    <property type="nucleotide sequence ID" value="NZ_CAWLWA010000030.1"/>
</dbReference>
<comment type="caution">
    <text evidence="1">The sequence shown here is derived from an EMBL/GenBank/DDBJ whole genome shotgun (WGS) entry which is preliminary data.</text>
</comment>